<dbReference type="AlphaFoldDB" id="A0A5Q4ZY14"/>
<accession>A0A5Q4ZY14</accession>
<name>A0A5Q4ZY14_9GAMM</name>
<proteinExistence type="predicted"/>
<gene>
    <name evidence="1" type="ORF">AW0309160_04256</name>
</gene>
<dbReference type="EMBL" id="LR721751">
    <property type="protein sequence ID" value="VVV06762.1"/>
    <property type="molecule type" value="Genomic_DNA"/>
</dbReference>
<reference evidence="1" key="1">
    <citation type="submission" date="2019-09" db="EMBL/GenBank/DDBJ databases">
        <authorList>
            <person name="Hjerde E."/>
        </authorList>
    </citation>
    <scope>NUCLEOTIDE SEQUENCE</scope>
    <source>
        <strain evidence="1">06/09/160</strain>
    </source>
</reference>
<protein>
    <submittedName>
        <fullName evidence="1">Uncharacterized protein</fullName>
    </submittedName>
</protein>
<evidence type="ECO:0000313" key="1">
    <source>
        <dbReference type="EMBL" id="VVV06762.1"/>
    </source>
</evidence>
<organism evidence="1">
    <name type="scientific">Aliivibrio wodanis</name>
    <dbReference type="NCBI Taxonomy" id="80852"/>
    <lineage>
        <taxon>Bacteria</taxon>
        <taxon>Pseudomonadati</taxon>
        <taxon>Pseudomonadota</taxon>
        <taxon>Gammaproteobacteria</taxon>
        <taxon>Vibrionales</taxon>
        <taxon>Vibrionaceae</taxon>
        <taxon>Aliivibrio</taxon>
    </lineage>
</organism>
<sequence>MQKNYTQSALTFEEKDLLVKGFKDKYKLKKKARYVNTAKQQSNRKVII</sequence>